<evidence type="ECO:0000313" key="1">
    <source>
        <dbReference type="EMBL" id="QOV22640.1"/>
    </source>
</evidence>
<gene>
    <name evidence="1" type="ORF">IM676_18640</name>
</gene>
<dbReference type="EMBL" id="CP063311">
    <property type="protein sequence ID" value="QOV22640.1"/>
    <property type="molecule type" value="Genomic_DNA"/>
</dbReference>
<dbReference type="InterPro" id="IPR036291">
    <property type="entry name" value="NAD(P)-bd_dom_sf"/>
</dbReference>
<reference evidence="2" key="1">
    <citation type="submission" date="2020-10" db="EMBL/GenBank/DDBJ databases">
        <title>Genome-based taxonomic classification of the species Anabaenopsis elenkinii.</title>
        <authorList>
            <person name="Delbaje E."/>
            <person name="Andreote A.P.D."/>
            <person name="Pellegrinetti T.A."/>
            <person name="Cruz R.B."/>
            <person name="Branco L.H.Z."/>
            <person name="Fiore M.F."/>
        </authorList>
    </citation>
    <scope>NUCLEOTIDE SEQUENCE [LARGE SCALE GENOMIC DNA]</scope>
    <source>
        <strain evidence="2">CCIBt3563</strain>
    </source>
</reference>
<dbReference type="Gene3D" id="3.40.50.720">
    <property type="entry name" value="NAD(P)-binding Rossmann-like Domain"/>
    <property type="match status" value="1"/>
</dbReference>
<protein>
    <submittedName>
        <fullName evidence="1">SDR family NAD(P)-dependent oxidoreductase</fullName>
    </submittedName>
</protein>
<dbReference type="Proteomes" id="UP000593846">
    <property type="component" value="Chromosome"/>
</dbReference>
<dbReference type="PANTHER" id="PTHR44147:SF2">
    <property type="entry name" value="DEHYDROGENASE_REDUCTASE SDR FAMILY MEMBER 1"/>
    <property type="match status" value="1"/>
</dbReference>
<evidence type="ECO:0000313" key="2">
    <source>
        <dbReference type="Proteomes" id="UP000593846"/>
    </source>
</evidence>
<accession>A0A7S6RDC4</accession>
<dbReference type="KEGG" id="aee:IM676_18640"/>
<dbReference type="AlphaFoldDB" id="A0A7S6RDC4"/>
<dbReference type="PANTHER" id="PTHR44147">
    <property type="entry name" value="DEHYDROGENASE/REDUCTASE SDR FAMILY MEMBER 1"/>
    <property type="match status" value="1"/>
</dbReference>
<name>A0A7S6RDC4_9CYAN</name>
<dbReference type="RefSeq" id="WP_200988259.1">
    <property type="nucleotide sequence ID" value="NZ_CP063311.1"/>
</dbReference>
<dbReference type="InterPro" id="IPR002347">
    <property type="entry name" value="SDR_fam"/>
</dbReference>
<dbReference type="Pfam" id="PF00106">
    <property type="entry name" value="adh_short"/>
    <property type="match status" value="1"/>
</dbReference>
<dbReference type="PRINTS" id="PR00081">
    <property type="entry name" value="GDHRDH"/>
</dbReference>
<proteinExistence type="predicted"/>
<dbReference type="SUPFAM" id="SSF51735">
    <property type="entry name" value="NAD(P)-binding Rossmann-fold domains"/>
    <property type="match status" value="1"/>
</dbReference>
<organism evidence="1 2">
    <name type="scientific">Anabaenopsis elenkinii CCIBt3563</name>
    <dbReference type="NCBI Taxonomy" id="2779889"/>
    <lineage>
        <taxon>Bacteria</taxon>
        <taxon>Bacillati</taxon>
        <taxon>Cyanobacteriota</taxon>
        <taxon>Cyanophyceae</taxon>
        <taxon>Nostocales</taxon>
        <taxon>Nodulariaceae</taxon>
        <taxon>Anabaenopsis</taxon>
    </lineage>
</organism>
<keyword evidence="2" id="KW-1185">Reference proteome</keyword>
<sequence length="326" mass="35230">MKNLQGKVTLVTGASRGIGKGIAIALGEAGATVYITGRSLDNCDTIGGISGNLNHTQSAVEEAGGVCIPVQVDHSNDQQVRSLFERIQDEQHGQLDLLVNNAFSGVQSLRETQGKSFWECEPDLWDNINNVGLRSHYVASIFAARMMVQRRQGLICTISSWGGMSPIFGVAYGVGKAACDRLVADMAVELKPYNVASVDLWPGIVGTEHISALADEIGAQNVTDSRNSVFVDRYNWETPLLTGRVIAALAADANIMERTGKVQIVAELAQQYGIVDEQGDRPASLRSLKFIIPAALPAIRKYSHFIPDIKVPWSLLLLTTLSSPKI</sequence>